<comment type="caution">
    <text evidence="1">The sequence shown here is derived from an EMBL/GenBank/DDBJ whole genome shotgun (WGS) entry which is preliminary data.</text>
</comment>
<evidence type="ECO:0000313" key="1">
    <source>
        <dbReference type="EMBL" id="MPN40136.1"/>
    </source>
</evidence>
<sequence length="123" mass="14819">MKELEPFYVKTIKTQHWHCYYVPPENVKEVYLFKTDMNAKPIILKYFDNIFLEERNYSGDIVGEFKPVPEDLCFFYQNKLLLGTVSHENICYAYPHSEQLMVEFEKLGYWKRVLFSDEEQVSI</sequence>
<gene>
    <name evidence="1" type="ORF">SDC9_187672</name>
</gene>
<reference evidence="1" key="1">
    <citation type="submission" date="2019-08" db="EMBL/GenBank/DDBJ databases">
        <authorList>
            <person name="Kucharzyk K."/>
            <person name="Murdoch R.W."/>
            <person name="Higgins S."/>
            <person name="Loffler F."/>
        </authorList>
    </citation>
    <scope>NUCLEOTIDE SEQUENCE</scope>
</reference>
<organism evidence="1">
    <name type="scientific">bioreactor metagenome</name>
    <dbReference type="NCBI Taxonomy" id="1076179"/>
    <lineage>
        <taxon>unclassified sequences</taxon>
        <taxon>metagenomes</taxon>
        <taxon>ecological metagenomes</taxon>
    </lineage>
</organism>
<dbReference type="EMBL" id="VSSQ01096353">
    <property type="protein sequence ID" value="MPN40136.1"/>
    <property type="molecule type" value="Genomic_DNA"/>
</dbReference>
<accession>A0A645HNI4</accession>
<name>A0A645HNI4_9ZZZZ</name>
<dbReference type="AlphaFoldDB" id="A0A645HNI4"/>
<protein>
    <submittedName>
        <fullName evidence="1">Uncharacterized protein</fullName>
    </submittedName>
</protein>
<proteinExistence type="predicted"/>